<protein>
    <submittedName>
        <fullName evidence="1">Type VI secretion system protein ImpH</fullName>
    </submittedName>
</protein>
<dbReference type="PANTHER" id="PTHR35564">
    <property type="match status" value="1"/>
</dbReference>
<dbReference type="InterPro" id="IPR010732">
    <property type="entry name" value="T6SS_TssG-like"/>
</dbReference>
<dbReference type="EMBL" id="JACDUS010000001">
    <property type="protein sequence ID" value="MBA2880271.1"/>
    <property type="molecule type" value="Genomic_DNA"/>
</dbReference>
<dbReference type="AlphaFoldDB" id="A0A7W0C6V5"/>
<keyword evidence="2" id="KW-1185">Reference proteome</keyword>
<proteinExistence type="predicted"/>
<comment type="caution">
    <text evidence="1">The sequence shown here is derived from an EMBL/GenBank/DDBJ whole genome shotgun (WGS) entry which is preliminary data.</text>
</comment>
<sequence>MAHTHRKDPDTLKSRLLARPKQFGYFQVIRLLRRAGENGGDFSEFLRSCVRIRPPVSLGFSDVDVAAIRDISTQEHDCFEITANFLGLYGPASPLPTYYTEEIIDEAFEEESVKRDFLDIFNDRIFKLFYESWSKYRLPVKIVDEKDPVSLERLYSLIGRTEPEIRRRLPESDALLCYAGLFMGGTRSALGLKTLVADFFRLPGVEIDQCVAHWVAIDPDQRCELGRQGCELGGDSHIGARILDYNSKIRIRCGPLDSARFHDMSPGTGEFDRLTRVVNAYLDHPLSVDIRFIVHKDQIHTTTLGGPQWCRLGYHTWLLSPDCDPWEPEPNAAYGLQTALG</sequence>
<dbReference type="PANTHER" id="PTHR35564:SF3">
    <property type="entry name" value="TYPE VI SECRETION SYSTEM BASEPLATE SUBUNIT TSSG"/>
    <property type="match status" value="1"/>
</dbReference>
<name>A0A7W0C6V5_9BACT</name>
<accession>A0A7W0C6V5</accession>
<gene>
    <name evidence="1" type="ORF">HNR65_000578</name>
</gene>
<dbReference type="Proteomes" id="UP000525298">
    <property type="component" value="Unassembled WGS sequence"/>
</dbReference>
<dbReference type="NCBIfam" id="TIGR03347">
    <property type="entry name" value="VI_chp_1"/>
    <property type="match status" value="1"/>
</dbReference>
<evidence type="ECO:0000313" key="1">
    <source>
        <dbReference type="EMBL" id="MBA2880271.1"/>
    </source>
</evidence>
<organism evidence="1 2">
    <name type="scientific">Desulfosalsimonas propionicica</name>
    <dbReference type="NCBI Taxonomy" id="332175"/>
    <lineage>
        <taxon>Bacteria</taxon>
        <taxon>Pseudomonadati</taxon>
        <taxon>Thermodesulfobacteriota</taxon>
        <taxon>Desulfobacteria</taxon>
        <taxon>Desulfobacterales</taxon>
        <taxon>Desulfosalsimonadaceae</taxon>
        <taxon>Desulfosalsimonas</taxon>
    </lineage>
</organism>
<dbReference type="RefSeq" id="WP_181549920.1">
    <property type="nucleotide sequence ID" value="NZ_JACDUS010000001.1"/>
</dbReference>
<dbReference type="Pfam" id="PF06996">
    <property type="entry name" value="T6SS_TssG"/>
    <property type="match status" value="1"/>
</dbReference>
<evidence type="ECO:0000313" key="2">
    <source>
        <dbReference type="Proteomes" id="UP000525298"/>
    </source>
</evidence>
<reference evidence="1 2" key="1">
    <citation type="submission" date="2020-07" db="EMBL/GenBank/DDBJ databases">
        <title>Genomic Encyclopedia of Type Strains, Phase IV (KMG-IV): sequencing the most valuable type-strain genomes for metagenomic binning, comparative biology and taxonomic classification.</title>
        <authorList>
            <person name="Goeker M."/>
        </authorList>
    </citation>
    <scope>NUCLEOTIDE SEQUENCE [LARGE SCALE GENOMIC DNA]</scope>
    <source>
        <strain evidence="1 2">DSM 17721</strain>
    </source>
</reference>